<evidence type="ECO:0000313" key="9">
    <source>
        <dbReference type="Proteomes" id="UP000070544"/>
    </source>
</evidence>
<dbReference type="PROSITE" id="PS50192">
    <property type="entry name" value="T_SNARE"/>
    <property type="match status" value="1"/>
</dbReference>
<gene>
    <name evidence="8" type="ORF">M427DRAFT_107368</name>
</gene>
<dbReference type="GO" id="GO:0005484">
    <property type="term" value="F:SNAP receptor activity"/>
    <property type="evidence" value="ECO:0007669"/>
    <property type="project" value="TreeGrafter"/>
</dbReference>
<keyword evidence="9" id="KW-1185">Reference proteome</keyword>
<dbReference type="Gene3D" id="1.20.5.110">
    <property type="match status" value="1"/>
</dbReference>
<dbReference type="CDD" id="cd15848">
    <property type="entry name" value="SNARE_syntaxin1-like"/>
    <property type="match status" value="1"/>
</dbReference>
<feature type="transmembrane region" description="Helical" evidence="6">
    <location>
        <begin position="241"/>
        <end position="263"/>
    </location>
</feature>
<evidence type="ECO:0000256" key="1">
    <source>
        <dbReference type="ARBA" id="ARBA00004211"/>
    </source>
</evidence>
<dbReference type="FunFam" id="1.20.58.70:FF:000011">
    <property type="entry name" value="Syntaxin 4"/>
    <property type="match status" value="1"/>
</dbReference>
<feature type="domain" description="T-SNARE coiled-coil homology" evidence="7">
    <location>
        <begin position="169"/>
        <end position="231"/>
    </location>
</feature>
<keyword evidence="4 6" id="KW-1133">Transmembrane helix</keyword>
<dbReference type="GO" id="GO:0006887">
    <property type="term" value="P:exocytosis"/>
    <property type="evidence" value="ECO:0007669"/>
    <property type="project" value="TreeGrafter"/>
</dbReference>
<dbReference type="GO" id="GO:0000149">
    <property type="term" value="F:SNARE binding"/>
    <property type="evidence" value="ECO:0007669"/>
    <property type="project" value="TreeGrafter"/>
</dbReference>
<dbReference type="SUPFAM" id="SSF47661">
    <property type="entry name" value="t-snare proteins"/>
    <property type="match status" value="1"/>
</dbReference>
<reference evidence="8 9" key="1">
    <citation type="journal article" date="2015" name="Genome Biol. Evol.">
        <title>Phylogenomic analyses indicate that early fungi evolved digesting cell walls of algal ancestors of land plants.</title>
        <authorList>
            <person name="Chang Y."/>
            <person name="Wang S."/>
            <person name="Sekimoto S."/>
            <person name="Aerts A.L."/>
            <person name="Choi C."/>
            <person name="Clum A."/>
            <person name="LaButti K.M."/>
            <person name="Lindquist E.A."/>
            <person name="Yee Ngan C."/>
            <person name="Ohm R.A."/>
            <person name="Salamov A.A."/>
            <person name="Grigoriev I.V."/>
            <person name="Spatafora J.W."/>
            <person name="Berbee M.L."/>
        </authorList>
    </citation>
    <scope>NUCLEOTIDE SEQUENCE [LARGE SCALE GENOMIC DNA]</scope>
    <source>
        <strain evidence="8 9">JEL478</strain>
    </source>
</reference>
<accession>A0A139AWL2</accession>
<evidence type="ECO:0000313" key="8">
    <source>
        <dbReference type="EMBL" id="KXS21097.1"/>
    </source>
</evidence>
<dbReference type="OMA" id="WIAICCA"/>
<dbReference type="PANTHER" id="PTHR19957:SF307">
    <property type="entry name" value="PROTEIN SSO1-RELATED"/>
    <property type="match status" value="1"/>
</dbReference>
<sequence length="265" mass="30171">MKEFFEEVGLVRDGIASLKRDIDSVEPLHGKALTATSEAQRTEISKEIDRVMDRIQAQSNKIRQKLKGMEAANKKFFKDGGQGSSDARIRESQQIALSKKFVEHMTEYKDLQQKYQGKIKQRMKREILIVKPDATDTEINQAMESGTNGIFAQQMLKTSKQTEEARAALVDIQNRHEEILRIEKTVLELQQLFMDMAVLVAAQEEQILEIADNVYKTVDNTEKGVQELRKANKMQKKSRKLMCCAVLCLIILIIVLGVVFGVIKK</sequence>
<dbReference type="GO" id="GO:0006886">
    <property type="term" value="P:intracellular protein transport"/>
    <property type="evidence" value="ECO:0007669"/>
    <property type="project" value="TreeGrafter"/>
</dbReference>
<organism evidence="8 9">
    <name type="scientific">Gonapodya prolifera (strain JEL478)</name>
    <name type="common">Monoblepharis prolifera</name>
    <dbReference type="NCBI Taxonomy" id="1344416"/>
    <lineage>
        <taxon>Eukaryota</taxon>
        <taxon>Fungi</taxon>
        <taxon>Fungi incertae sedis</taxon>
        <taxon>Chytridiomycota</taxon>
        <taxon>Chytridiomycota incertae sedis</taxon>
        <taxon>Monoblepharidomycetes</taxon>
        <taxon>Monoblepharidales</taxon>
        <taxon>Gonapodyaceae</taxon>
        <taxon>Gonapodya</taxon>
    </lineage>
</organism>
<comment type="subcellular location">
    <subcellularLocation>
        <location evidence="1">Membrane</location>
        <topology evidence="1">Single-pass type IV membrane protein</topology>
    </subcellularLocation>
</comment>
<name>A0A139AWL2_GONPJ</name>
<evidence type="ECO:0000256" key="3">
    <source>
        <dbReference type="ARBA" id="ARBA00022692"/>
    </source>
</evidence>
<dbReference type="PANTHER" id="PTHR19957">
    <property type="entry name" value="SYNTAXIN"/>
    <property type="match status" value="1"/>
</dbReference>
<dbReference type="Pfam" id="PF05739">
    <property type="entry name" value="SNARE"/>
    <property type="match status" value="1"/>
</dbReference>
<dbReference type="InterPro" id="IPR000727">
    <property type="entry name" value="T_SNARE_dom"/>
</dbReference>
<dbReference type="InterPro" id="IPR045242">
    <property type="entry name" value="Syntaxin"/>
</dbReference>
<dbReference type="Proteomes" id="UP000070544">
    <property type="component" value="Unassembled WGS sequence"/>
</dbReference>
<dbReference type="GO" id="GO:0048278">
    <property type="term" value="P:vesicle docking"/>
    <property type="evidence" value="ECO:0007669"/>
    <property type="project" value="TreeGrafter"/>
</dbReference>
<dbReference type="GO" id="GO:0006906">
    <property type="term" value="P:vesicle fusion"/>
    <property type="evidence" value="ECO:0007669"/>
    <property type="project" value="TreeGrafter"/>
</dbReference>
<dbReference type="CDD" id="cd00179">
    <property type="entry name" value="SynN"/>
    <property type="match status" value="1"/>
</dbReference>
<dbReference type="EMBL" id="KQ965733">
    <property type="protein sequence ID" value="KXS21097.1"/>
    <property type="molecule type" value="Genomic_DNA"/>
</dbReference>
<keyword evidence="5 6" id="KW-0472">Membrane</keyword>
<proteinExistence type="inferred from homology"/>
<dbReference type="Pfam" id="PF00804">
    <property type="entry name" value="Syntaxin"/>
    <property type="match status" value="1"/>
</dbReference>
<dbReference type="OrthoDB" id="10255013at2759"/>
<dbReference type="SMART" id="SM00503">
    <property type="entry name" value="SynN"/>
    <property type="match status" value="1"/>
</dbReference>
<protein>
    <submittedName>
        <fullName evidence="8">t-SNARE</fullName>
    </submittedName>
</protein>
<evidence type="ECO:0000259" key="7">
    <source>
        <dbReference type="PROSITE" id="PS50192"/>
    </source>
</evidence>
<evidence type="ECO:0000256" key="5">
    <source>
        <dbReference type="ARBA" id="ARBA00023136"/>
    </source>
</evidence>
<dbReference type="AlphaFoldDB" id="A0A139AWL2"/>
<dbReference type="SMART" id="SM00397">
    <property type="entry name" value="t_SNARE"/>
    <property type="match status" value="1"/>
</dbReference>
<dbReference type="STRING" id="1344416.A0A139AWL2"/>
<dbReference type="InterPro" id="IPR010989">
    <property type="entry name" value="SNARE"/>
</dbReference>
<keyword evidence="3 6" id="KW-0812">Transmembrane</keyword>
<dbReference type="GO" id="GO:0012505">
    <property type="term" value="C:endomembrane system"/>
    <property type="evidence" value="ECO:0007669"/>
    <property type="project" value="TreeGrafter"/>
</dbReference>
<dbReference type="InterPro" id="IPR006011">
    <property type="entry name" value="Syntaxin_N"/>
</dbReference>
<comment type="similarity">
    <text evidence="2">Belongs to the syntaxin family.</text>
</comment>
<evidence type="ECO:0000256" key="4">
    <source>
        <dbReference type="ARBA" id="ARBA00022989"/>
    </source>
</evidence>
<evidence type="ECO:0000256" key="2">
    <source>
        <dbReference type="ARBA" id="ARBA00009063"/>
    </source>
</evidence>
<dbReference type="GO" id="GO:0005886">
    <property type="term" value="C:plasma membrane"/>
    <property type="evidence" value="ECO:0007669"/>
    <property type="project" value="TreeGrafter"/>
</dbReference>
<dbReference type="Gene3D" id="1.20.58.70">
    <property type="match status" value="1"/>
</dbReference>
<dbReference type="GO" id="GO:0031201">
    <property type="term" value="C:SNARE complex"/>
    <property type="evidence" value="ECO:0007669"/>
    <property type="project" value="TreeGrafter"/>
</dbReference>
<evidence type="ECO:0000256" key="6">
    <source>
        <dbReference type="SAM" id="Phobius"/>
    </source>
</evidence>